<keyword evidence="1" id="KW-1133">Transmembrane helix</keyword>
<feature type="transmembrane region" description="Helical" evidence="1">
    <location>
        <begin position="189"/>
        <end position="212"/>
    </location>
</feature>
<organism evidence="4 5">
    <name type="scientific">Ramlibacter montanisoli</name>
    <dbReference type="NCBI Taxonomy" id="2732512"/>
    <lineage>
        <taxon>Bacteria</taxon>
        <taxon>Pseudomonadati</taxon>
        <taxon>Pseudomonadota</taxon>
        <taxon>Betaproteobacteria</taxon>
        <taxon>Burkholderiales</taxon>
        <taxon>Comamonadaceae</taxon>
        <taxon>Ramlibacter</taxon>
    </lineage>
</organism>
<accession>A0A849KC63</accession>
<dbReference type="InterPro" id="IPR000160">
    <property type="entry name" value="GGDEF_dom"/>
</dbReference>
<dbReference type="SMART" id="SM00267">
    <property type="entry name" value="GGDEF"/>
    <property type="match status" value="1"/>
</dbReference>
<dbReference type="EMBL" id="JABFCS010000001">
    <property type="protein sequence ID" value="NNU44064.1"/>
    <property type="molecule type" value="Genomic_DNA"/>
</dbReference>
<dbReference type="InterPro" id="IPR011622">
    <property type="entry name" value="7TMR_DISM_rcpt_extracell_dom2"/>
</dbReference>
<dbReference type="PANTHER" id="PTHR33121:SF70">
    <property type="entry name" value="SIGNALING PROTEIN YKOW"/>
    <property type="match status" value="1"/>
</dbReference>
<evidence type="ECO:0000256" key="2">
    <source>
        <dbReference type="SAM" id="SignalP"/>
    </source>
</evidence>
<evidence type="ECO:0000313" key="5">
    <source>
        <dbReference type="Proteomes" id="UP000552954"/>
    </source>
</evidence>
<feature type="transmembrane region" description="Helical" evidence="1">
    <location>
        <begin position="375"/>
        <end position="393"/>
    </location>
</feature>
<keyword evidence="5" id="KW-1185">Reference proteome</keyword>
<dbReference type="RefSeq" id="WP_171560329.1">
    <property type="nucleotide sequence ID" value="NZ_JABFCS010000001.1"/>
</dbReference>
<dbReference type="PROSITE" id="PS50887">
    <property type="entry name" value="GGDEF"/>
    <property type="match status" value="1"/>
</dbReference>
<comment type="caution">
    <text evidence="4">The sequence shown here is derived from an EMBL/GenBank/DDBJ whole genome shotgun (WGS) entry which is preliminary data.</text>
</comment>
<dbReference type="Pfam" id="PF00990">
    <property type="entry name" value="GGDEF"/>
    <property type="match status" value="1"/>
</dbReference>
<dbReference type="GO" id="GO:0071111">
    <property type="term" value="F:cyclic-guanylate-specific phosphodiesterase activity"/>
    <property type="evidence" value="ECO:0007669"/>
    <property type="project" value="InterPro"/>
</dbReference>
<dbReference type="InterPro" id="IPR043128">
    <property type="entry name" value="Rev_trsase/Diguanyl_cyclase"/>
</dbReference>
<keyword evidence="2" id="KW-0732">Signal</keyword>
<keyword evidence="1" id="KW-0472">Membrane</keyword>
<feature type="chain" id="PRO_5032904620" evidence="2">
    <location>
        <begin position="29"/>
        <end position="581"/>
    </location>
</feature>
<feature type="transmembrane region" description="Helical" evidence="1">
    <location>
        <begin position="219"/>
        <end position="242"/>
    </location>
</feature>
<dbReference type="Gene3D" id="3.30.70.270">
    <property type="match status" value="1"/>
</dbReference>
<feature type="transmembrane region" description="Helical" evidence="1">
    <location>
        <begin position="283"/>
        <end position="303"/>
    </location>
</feature>
<dbReference type="PANTHER" id="PTHR33121">
    <property type="entry name" value="CYCLIC DI-GMP PHOSPHODIESTERASE PDEF"/>
    <property type="match status" value="1"/>
</dbReference>
<feature type="transmembrane region" description="Helical" evidence="1">
    <location>
        <begin position="342"/>
        <end position="363"/>
    </location>
</feature>
<dbReference type="AlphaFoldDB" id="A0A849KC63"/>
<gene>
    <name evidence="4" type="ORF">HK415_14215</name>
</gene>
<dbReference type="Pfam" id="PF07695">
    <property type="entry name" value="7TMR-DISM_7TM"/>
    <property type="match status" value="1"/>
</dbReference>
<dbReference type="Gene3D" id="2.60.40.2380">
    <property type="match status" value="1"/>
</dbReference>
<protein>
    <submittedName>
        <fullName evidence="4">Diguanylate cyclase</fullName>
    </submittedName>
</protein>
<reference evidence="4 5" key="2">
    <citation type="submission" date="2020-06" db="EMBL/GenBank/DDBJ databases">
        <title>Ramlibacter rhizophilus sp. nov., isolated from rhizosphere soil of national flower Mugunghwa from South Korea.</title>
        <authorList>
            <person name="Zheng-Fei Y."/>
            <person name="Huan T."/>
        </authorList>
    </citation>
    <scope>NUCLEOTIDE SEQUENCE [LARGE SCALE GENOMIC DNA]</scope>
    <source>
        <strain evidence="4 5">B156</strain>
    </source>
</reference>
<sequence length="581" mass="63914">MGWFAPGHRAVAALLFLTSLLFAGPASARDPLKFDPVRQPVMLHDTGEAWVDESGKAEVHDVMNDAGIRWHATGDNNIYRLDKGQALWIRFTAPPAPSAERWYLEIPYPGVDRVTLFVQNAAGEWTARSAGDTIALSAWPLPHRHPVMPVSVSPQQSRVHLLRIQNGTIFGAPLQFVSDSYMGRNEQGISLMLGIYFGLVVLAVMLAVTGAVTLQDPGYWLYSMSAVLMAVTQATITGLAGLHLWGDWPWWNNIAPQVLPLFAIASLQIFLAEVVSLRERSKLLYKLLVLGGLASIPLAIYLVLTPDVMDRLRLIVVFFIAATVAGLGVVVWAAIRGDRYAPWLLLGSSPVAIVALFPIARAAGLIPISFWTTHGMQFAIAAELPILLIVLAMRSQHRREHVRRIQGLDRIDPATGLINAAVFHERLVRLIARSQRLKFRSAMLLVDIGNIEQIRRQFDSDSARELTLRVAGRLLSVAREIDTVARLSEHRFGILLEGPLHADEVAEAGPRIVARCLMPFKGRPLEWSAHVRVAQALIPMDGTDPSQLIGRLEMLLASAPADSRRAVFMLSKASMPAALTP</sequence>
<name>A0A849KC63_9BURK</name>
<dbReference type="Proteomes" id="UP000552954">
    <property type="component" value="Unassembled WGS sequence"/>
</dbReference>
<dbReference type="InterPro" id="IPR011623">
    <property type="entry name" value="7TMR_DISM_rcpt_extracell_dom1"/>
</dbReference>
<feature type="signal peptide" evidence="2">
    <location>
        <begin position="1"/>
        <end position="28"/>
    </location>
</feature>
<evidence type="ECO:0000259" key="3">
    <source>
        <dbReference type="PROSITE" id="PS50887"/>
    </source>
</evidence>
<evidence type="ECO:0000256" key="1">
    <source>
        <dbReference type="SAM" id="Phobius"/>
    </source>
</evidence>
<feature type="domain" description="GGDEF" evidence="3">
    <location>
        <begin position="439"/>
        <end position="572"/>
    </location>
</feature>
<dbReference type="SUPFAM" id="SSF55073">
    <property type="entry name" value="Nucleotide cyclase"/>
    <property type="match status" value="1"/>
</dbReference>
<reference evidence="4 5" key="1">
    <citation type="submission" date="2020-05" db="EMBL/GenBank/DDBJ databases">
        <authorList>
            <person name="Khan S.A."/>
            <person name="Jeon C.O."/>
            <person name="Chun B.H."/>
        </authorList>
    </citation>
    <scope>NUCLEOTIDE SEQUENCE [LARGE SCALE GENOMIC DNA]</scope>
    <source>
        <strain evidence="4 5">B156</strain>
    </source>
</reference>
<keyword evidence="1" id="KW-0812">Transmembrane</keyword>
<dbReference type="Pfam" id="PF07696">
    <property type="entry name" value="7TMR-DISMED2"/>
    <property type="match status" value="1"/>
</dbReference>
<feature type="transmembrane region" description="Helical" evidence="1">
    <location>
        <begin position="315"/>
        <end position="335"/>
    </location>
</feature>
<proteinExistence type="predicted"/>
<evidence type="ECO:0000313" key="4">
    <source>
        <dbReference type="EMBL" id="NNU44064.1"/>
    </source>
</evidence>
<dbReference type="InterPro" id="IPR029787">
    <property type="entry name" value="Nucleotide_cyclase"/>
</dbReference>
<dbReference type="InterPro" id="IPR050706">
    <property type="entry name" value="Cyclic-di-GMP_PDE-like"/>
</dbReference>
<feature type="transmembrane region" description="Helical" evidence="1">
    <location>
        <begin position="254"/>
        <end position="271"/>
    </location>
</feature>